<evidence type="ECO:0000313" key="1">
    <source>
        <dbReference type="EMBL" id="KAI4327369.1"/>
    </source>
</evidence>
<accession>A0ACB9MV61</accession>
<evidence type="ECO:0000313" key="2">
    <source>
        <dbReference type="Proteomes" id="UP000828941"/>
    </source>
</evidence>
<proteinExistence type="predicted"/>
<dbReference type="Proteomes" id="UP000828941">
    <property type="component" value="Chromosome 8"/>
</dbReference>
<gene>
    <name evidence="1" type="ORF">L6164_019840</name>
</gene>
<keyword evidence="2" id="KW-1185">Reference proteome</keyword>
<name>A0ACB9MV61_BAUVA</name>
<organism evidence="1 2">
    <name type="scientific">Bauhinia variegata</name>
    <name type="common">Purple orchid tree</name>
    <name type="synonym">Phanera variegata</name>
    <dbReference type="NCBI Taxonomy" id="167791"/>
    <lineage>
        <taxon>Eukaryota</taxon>
        <taxon>Viridiplantae</taxon>
        <taxon>Streptophyta</taxon>
        <taxon>Embryophyta</taxon>
        <taxon>Tracheophyta</taxon>
        <taxon>Spermatophyta</taxon>
        <taxon>Magnoliopsida</taxon>
        <taxon>eudicotyledons</taxon>
        <taxon>Gunneridae</taxon>
        <taxon>Pentapetalae</taxon>
        <taxon>rosids</taxon>
        <taxon>fabids</taxon>
        <taxon>Fabales</taxon>
        <taxon>Fabaceae</taxon>
        <taxon>Cercidoideae</taxon>
        <taxon>Cercideae</taxon>
        <taxon>Bauhiniinae</taxon>
        <taxon>Bauhinia</taxon>
    </lineage>
</organism>
<reference evidence="1 2" key="1">
    <citation type="journal article" date="2022" name="DNA Res.">
        <title>Chromosomal-level genome assembly of the orchid tree Bauhinia variegata (Leguminosae; Cercidoideae) supports the allotetraploid origin hypothesis of Bauhinia.</title>
        <authorList>
            <person name="Zhong Y."/>
            <person name="Chen Y."/>
            <person name="Zheng D."/>
            <person name="Pang J."/>
            <person name="Liu Y."/>
            <person name="Luo S."/>
            <person name="Meng S."/>
            <person name="Qian L."/>
            <person name="Wei D."/>
            <person name="Dai S."/>
            <person name="Zhou R."/>
        </authorList>
    </citation>
    <scope>NUCLEOTIDE SEQUENCE [LARGE SCALE GENOMIC DNA]</scope>
    <source>
        <strain evidence="1">BV-YZ2020</strain>
    </source>
</reference>
<protein>
    <submittedName>
        <fullName evidence="1">Uncharacterized protein</fullName>
    </submittedName>
</protein>
<comment type="caution">
    <text evidence="1">The sequence shown here is derived from an EMBL/GenBank/DDBJ whole genome shotgun (WGS) entry which is preliminary data.</text>
</comment>
<sequence>MSEYMEREEETETRRRAAKMVHKKNIEWYARKGIAGILDRKTSGHVAGKRGAPSVLLSSCSEQRFFYPLLAGDSQEVSLEVNPIHVDKNFCVVFVSNFTS</sequence>
<dbReference type="EMBL" id="CM039433">
    <property type="protein sequence ID" value="KAI4327369.1"/>
    <property type="molecule type" value="Genomic_DNA"/>
</dbReference>